<organism evidence="2">
    <name type="scientific">Perkinsus marinus (strain ATCC 50983 / TXsc)</name>
    <dbReference type="NCBI Taxonomy" id="423536"/>
    <lineage>
        <taxon>Eukaryota</taxon>
        <taxon>Sar</taxon>
        <taxon>Alveolata</taxon>
        <taxon>Perkinsozoa</taxon>
        <taxon>Perkinsea</taxon>
        <taxon>Perkinsida</taxon>
        <taxon>Perkinsidae</taxon>
        <taxon>Perkinsus</taxon>
    </lineage>
</organism>
<proteinExistence type="predicted"/>
<dbReference type="OrthoDB" id="10435339at2759"/>
<reference evidence="1 2" key="1">
    <citation type="submission" date="2008-07" db="EMBL/GenBank/DDBJ databases">
        <authorList>
            <person name="El-Sayed N."/>
            <person name="Caler E."/>
            <person name="Inman J."/>
            <person name="Amedeo P."/>
            <person name="Hass B."/>
            <person name="Wortman J."/>
        </authorList>
    </citation>
    <scope>NUCLEOTIDE SEQUENCE [LARGE SCALE GENOMIC DNA]</scope>
    <source>
        <strain evidence="2">ATCC 50983 / TXsc</strain>
    </source>
</reference>
<accession>C5LV11</accession>
<gene>
    <name evidence="1" type="ORF">Pmar_PMAR002523</name>
</gene>
<dbReference type="EMBL" id="GG685710">
    <property type="protein sequence ID" value="EEQ99426.1"/>
    <property type="molecule type" value="Genomic_DNA"/>
</dbReference>
<dbReference type="InParanoid" id="C5LV11"/>
<protein>
    <submittedName>
        <fullName evidence="1">Uncharacterized protein</fullName>
    </submittedName>
</protein>
<keyword evidence="2" id="KW-1185">Reference proteome</keyword>
<evidence type="ECO:0000313" key="2">
    <source>
        <dbReference type="Proteomes" id="UP000007800"/>
    </source>
</evidence>
<dbReference type="RefSeq" id="XP_002766709.1">
    <property type="nucleotide sequence ID" value="XM_002766663.1"/>
</dbReference>
<name>C5LV11_PERM5</name>
<dbReference type="Proteomes" id="UP000007800">
    <property type="component" value="Unassembled WGS sequence"/>
</dbReference>
<dbReference type="AlphaFoldDB" id="C5LV11"/>
<dbReference type="GeneID" id="9045782"/>
<evidence type="ECO:0000313" key="1">
    <source>
        <dbReference type="EMBL" id="EEQ99426.1"/>
    </source>
</evidence>
<sequence>MPPEGGVFEVYQEMLSEVAGKRVSKFGREANNYEHVLHVLEARTLRFCLLIGCAVVLVGEMRSLHRRLALCLFATLFVASALPYSAGNSRRPSAVMGVGYPNAEAQIDQLVSSLGSLKASTRGDRKSPSVDEVLKAIEMGTSVGR</sequence>